<sequence>MDYARHKYQAIRLFGLLNCIPRRRRVLNDLTQGWHQKLRSTLKASSSSNKSRILMSQVSGSPGDGMKKPLILAGTV</sequence>
<dbReference type="InParanoid" id="A0A2H3CND4"/>
<protein>
    <submittedName>
        <fullName evidence="2">Uncharacterized protein</fullName>
    </submittedName>
</protein>
<gene>
    <name evidence="2" type="ORF">ARMGADRAFT_1020748</name>
</gene>
<proteinExistence type="predicted"/>
<accession>A0A2H3CND4</accession>
<keyword evidence="3" id="KW-1185">Reference proteome</keyword>
<name>A0A2H3CND4_ARMGA</name>
<dbReference type="EMBL" id="KZ293741">
    <property type="protein sequence ID" value="PBK80732.1"/>
    <property type="molecule type" value="Genomic_DNA"/>
</dbReference>
<evidence type="ECO:0000313" key="2">
    <source>
        <dbReference type="EMBL" id="PBK80732.1"/>
    </source>
</evidence>
<organism evidence="2 3">
    <name type="scientific">Armillaria gallica</name>
    <name type="common">Bulbous honey fungus</name>
    <name type="synonym">Armillaria bulbosa</name>
    <dbReference type="NCBI Taxonomy" id="47427"/>
    <lineage>
        <taxon>Eukaryota</taxon>
        <taxon>Fungi</taxon>
        <taxon>Dikarya</taxon>
        <taxon>Basidiomycota</taxon>
        <taxon>Agaricomycotina</taxon>
        <taxon>Agaricomycetes</taxon>
        <taxon>Agaricomycetidae</taxon>
        <taxon>Agaricales</taxon>
        <taxon>Marasmiineae</taxon>
        <taxon>Physalacriaceae</taxon>
        <taxon>Armillaria</taxon>
    </lineage>
</organism>
<feature type="region of interest" description="Disordered" evidence="1">
    <location>
        <begin position="41"/>
        <end position="68"/>
    </location>
</feature>
<evidence type="ECO:0000256" key="1">
    <source>
        <dbReference type="SAM" id="MobiDB-lite"/>
    </source>
</evidence>
<feature type="compositionally biased region" description="Low complexity" evidence="1">
    <location>
        <begin position="41"/>
        <end position="54"/>
    </location>
</feature>
<reference evidence="3" key="1">
    <citation type="journal article" date="2017" name="Nat. Ecol. Evol.">
        <title>Genome expansion and lineage-specific genetic innovations in the forest pathogenic fungi Armillaria.</title>
        <authorList>
            <person name="Sipos G."/>
            <person name="Prasanna A.N."/>
            <person name="Walter M.C."/>
            <person name="O'Connor E."/>
            <person name="Balint B."/>
            <person name="Krizsan K."/>
            <person name="Kiss B."/>
            <person name="Hess J."/>
            <person name="Varga T."/>
            <person name="Slot J."/>
            <person name="Riley R."/>
            <person name="Boka B."/>
            <person name="Rigling D."/>
            <person name="Barry K."/>
            <person name="Lee J."/>
            <person name="Mihaltcheva S."/>
            <person name="LaButti K."/>
            <person name="Lipzen A."/>
            <person name="Waldron R."/>
            <person name="Moloney N.M."/>
            <person name="Sperisen C."/>
            <person name="Kredics L."/>
            <person name="Vagvoelgyi C."/>
            <person name="Patrignani A."/>
            <person name="Fitzpatrick D."/>
            <person name="Nagy I."/>
            <person name="Doyle S."/>
            <person name="Anderson J.B."/>
            <person name="Grigoriev I.V."/>
            <person name="Gueldener U."/>
            <person name="Muensterkoetter M."/>
            <person name="Nagy L.G."/>
        </authorList>
    </citation>
    <scope>NUCLEOTIDE SEQUENCE [LARGE SCALE GENOMIC DNA]</scope>
    <source>
        <strain evidence="3">Ar21-2</strain>
    </source>
</reference>
<evidence type="ECO:0000313" key="3">
    <source>
        <dbReference type="Proteomes" id="UP000217790"/>
    </source>
</evidence>
<dbReference type="Proteomes" id="UP000217790">
    <property type="component" value="Unassembled WGS sequence"/>
</dbReference>
<dbReference type="AlphaFoldDB" id="A0A2H3CND4"/>